<proteinExistence type="predicted"/>
<evidence type="ECO:0000313" key="4">
    <source>
        <dbReference type="EMBL" id="WOL15879.1"/>
    </source>
</evidence>
<feature type="coiled-coil region" evidence="1">
    <location>
        <begin position="55"/>
        <end position="82"/>
    </location>
</feature>
<feature type="domain" description="At4g15545-like C-terminal" evidence="3">
    <location>
        <begin position="249"/>
        <end position="315"/>
    </location>
</feature>
<protein>
    <recommendedName>
        <fullName evidence="3">At4g15545-like C-terminal domain-containing protein</fullName>
    </recommendedName>
</protein>
<gene>
    <name evidence="4" type="ORF">Cni_G24660</name>
</gene>
<evidence type="ECO:0000259" key="3">
    <source>
        <dbReference type="Pfam" id="PF25972"/>
    </source>
</evidence>
<dbReference type="AlphaFoldDB" id="A0AAQ3KW64"/>
<feature type="compositionally biased region" description="Polar residues" evidence="2">
    <location>
        <begin position="190"/>
        <end position="210"/>
    </location>
</feature>
<dbReference type="Pfam" id="PF25972">
    <property type="entry name" value="At4g15545_C"/>
    <property type="match status" value="1"/>
</dbReference>
<reference evidence="4 5" key="1">
    <citation type="submission" date="2023-10" db="EMBL/GenBank/DDBJ databases">
        <title>Chromosome-scale genome assembly provides insights into flower coloration mechanisms of Canna indica.</title>
        <authorList>
            <person name="Li C."/>
        </authorList>
    </citation>
    <scope>NUCLEOTIDE SEQUENCE [LARGE SCALE GENOMIC DNA]</scope>
    <source>
        <tissue evidence="4">Flower</tissue>
    </source>
</reference>
<keyword evidence="1" id="KW-0175">Coiled coil</keyword>
<dbReference type="PANTHER" id="PTHR47383:SF8">
    <property type="entry name" value="OS01G0768300 PROTEIN"/>
    <property type="match status" value="1"/>
</dbReference>
<dbReference type="PANTHER" id="PTHR47383">
    <property type="entry name" value="OS03G0659800 PROTEIN"/>
    <property type="match status" value="1"/>
</dbReference>
<dbReference type="InterPro" id="IPR058935">
    <property type="entry name" value="At4g15545-like_C"/>
</dbReference>
<dbReference type="InterPro" id="IPR058936">
    <property type="entry name" value="At4g15545-like"/>
</dbReference>
<evidence type="ECO:0000313" key="5">
    <source>
        <dbReference type="Proteomes" id="UP001327560"/>
    </source>
</evidence>
<dbReference type="Proteomes" id="UP001327560">
    <property type="component" value="Chromosome 8"/>
</dbReference>
<name>A0AAQ3KW64_9LILI</name>
<keyword evidence="5" id="KW-1185">Reference proteome</keyword>
<accession>A0AAQ3KW64</accession>
<evidence type="ECO:0000256" key="2">
    <source>
        <dbReference type="SAM" id="MobiDB-lite"/>
    </source>
</evidence>
<feature type="region of interest" description="Disordered" evidence="2">
    <location>
        <begin position="190"/>
        <end position="250"/>
    </location>
</feature>
<evidence type="ECO:0000256" key="1">
    <source>
        <dbReference type="SAM" id="Coils"/>
    </source>
</evidence>
<sequence>MSRNGAEFHLPDEILSVIPDDPYDQLDLARRITSMAITSRVSRLEAEAAHMRQKIADRDQLIDELQDKLSQLDRLVQESDSRLRATLKENAKLSKERDMLGMTSKKLSSELSKLETFKRHLMKSLSYDNLSQLSETVDIGTYKQPIARVSPWNDDGSISHFELDVANGSAETGDSTQDGSRDVVPQFSITSYSTAGSSPGSLSDTTSPTKSHFDEHASPLPLCAANQQISKPGSPPTKRYLPGGPGQSPRVDGKALFHQARTRLSYEQFAAFLAAVKEFNARKQSREETLAKTEEIFGTENKDLYFSFRSLLNRNQ</sequence>
<dbReference type="EMBL" id="CP136897">
    <property type="protein sequence ID" value="WOL15879.1"/>
    <property type="molecule type" value="Genomic_DNA"/>
</dbReference>
<organism evidence="4 5">
    <name type="scientific">Canna indica</name>
    <name type="common">Indian-shot</name>
    <dbReference type="NCBI Taxonomy" id="4628"/>
    <lineage>
        <taxon>Eukaryota</taxon>
        <taxon>Viridiplantae</taxon>
        <taxon>Streptophyta</taxon>
        <taxon>Embryophyta</taxon>
        <taxon>Tracheophyta</taxon>
        <taxon>Spermatophyta</taxon>
        <taxon>Magnoliopsida</taxon>
        <taxon>Liliopsida</taxon>
        <taxon>Zingiberales</taxon>
        <taxon>Cannaceae</taxon>
        <taxon>Canna</taxon>
    </lineage>
</organism>